<dbReference type="Proteomes" id="UP000006402">
    <property type="component" value="Unassembled WGS sequence"/>
</dbReference>
<dbReference type="InterPro" id="IPR013014">
    <property type="entry name" value="PTS_EIIC_2"/>
</dbReference>
<sequence>MGELLMEFKKQGREILNHFQSGVSYMIPLVVAAGLLTSIAVIFGGTGVWDQTDTFWGVLRMIGQTGLQFIVPMISAYIAYSIADRPGLAPAFITGMMCQNLGMGFIGGMVAGLACGYLANALKKVKVPMQVISLKSIMLIPFVTTLVVGIILWYVLATPIQAMTTGLTNWLEGMSGANAALMSAILGGMMAFDMGGPINKIAYAFGVASFSSGSFGPSTAMLLGIAIPPFGMFLATILNKKLYDESERDNAKTAMIMGLVGITEGTIPFAVKDPLRVIPSIVVGTAVACGLNGFFGVTQETMLSTFMAIPFVTNIPLYLVSIVIGGVVTALMVNALKSIKYKKEQQVNSVEEGK</sequence>
<feature type="transmembrane region" description="Helical" evidence="9">
    <location>
        <begin position="103"/>
        <end position="122"/>
    </location>
</feature>
<feature type="transmembrane region" description="Helical" evidence="9">
    <location>
        <begin position="315"/>
        <end position="336"/>
    </location>
</feature>
<dbReference type="NCBIfam" id="TIGR01427">
    <property type="entry name" value="PTS_IIC_fructo"/>
    <property type="match status" value="1"/>
</dbReference>
<keyword evidence="8 9" id="KW-0472">Membrane</keyword>
<keyword evidence="5" id="KW-0598">Phosphotransferase system</keyword>
<proteinExistence type="predicted"/>
<evidence type="ECO:0000256" key="9">
    <source>
        <dbReference type="SAM" id="Phobius"/>
    </source>
</evidence>
<evidence type="ECO:0000256" key="4">
    <source>
        <dbReference type="ARBA" id="ARBA00022597"/>
    </source>
</evidence>
<comment type="caution">
    <text evidence="11">The sequence shown here is derived from an EMBL/GenBank/DDBJ whole genome shotgun (WGS) entry which is preliminary data.</text>
</comment>
<keyword evidence="6 9" id="KW-0812">Transmembrane</keyword>
<keyword evidence="3" id="KW-1003">Cell membrane</keyword>
<accession>A0AAV3GS26</accession>
<evidence type="ECO:0000256" key="1">
    <source>
        <dbReference type="ARBA" id="ARBA00004429"/>
    </source>
</evidence>
<dbReference type="AlphaFoldDB" id="A0AAV3GS26"/>
<dbReference type="PANTHER" id="PTHR30505">
    <property type="entry name" value="FRUCTOSE-LIKE PERMEASE"/>
    <property type="match status" value="1"/>
</dbReference>
<dbReference type="InterPro" id="IPR006327">
    <property type="entry name" value="PTS_IIC_fruc"/>
</dbReference>
<evidence type="ECO:0000313" key="11">
    <source>
        <dbReference type="EMBL" id="EJX48089.1"/>
    </source>
</evidence>
<feature type="transmembrane region" description="Helical" evidence="9">
    <location>
        <begin position="25"/>
        <end position="49"/>
    </location>
</feature>
<evidence type="ECO:0000256" key="8">
    <source>
        <dbReference type="ARBA" id="ARBA00023136"/>
    </source>
</evidence>
<feature type="transmembrane region" description="Helical" evidence="9">
    <location>
        <begin position="61"/>
        <end position="83"/>
    </location>
</feature>
<feature type="transmembrane region" description="Helical" evidence="9">
    <location>
        <begin position="277"/>
        <end position="295"/>
    </location>
</feature>
<dbReference type="GO" id="GO:0005351">
    <property type="term" value="F:carbohydrate:proton symporter activity"/>
    <property type="evidence" value="ECO:0007669"/>
    <property type="project" value="InterPro"/>
</dbReference>
<organism evidence="11 12">
    <name type="scientific">Enterococcus faecium R496</name>
    <dbReference type="NCBI Taxonomy" id="1134836"/>
    <lineage>
        <taxon>Bacteria</taxon>
        <taxon>Bacillati</taxon>
        <taxon>Bacillota</taxon>
        <taxon>Bacilli</taxon>
        <taxon>Lactobacillales</taxon>
        <taxon>Enterococcaceae</taxon>
        <taxon>Enterococcus</taxon>
    </lineage>
</organism>
<evidence type="ECO:0000256" key="7">
    <source>
        <dbReference type="ARBA" id="ARBA00022989"/>
    </source>
</evidence>
<dbReference type="GO" id="GO:0009401">
    <property type="term" value="P:phosphoenolpyruvate-dependent sugar phosphotransferase system"/>
    <property type="evidence" value="ECO:0007669"/>
    <property type="project" value="UniProtKB-KW"/>
</dbReference>
<dbReference type="PROSITE" id="PS51104">
    <property type="entry name" value="PTS_EIIC_TYPE_2"/>
    <property type="match status" value="1"/>
</dbReference>
<dbReference type="InterPro" id="IPR003352">
    <property type="entry name" value="PTS_EIIC"/>
</dbReference>
<evidence type="ECO:0000259" key="10">
    <source>
        <dbReference type="PROSITE" id="PS51104"/>
    </source>
</evidence>
<feature type="transmembrane region" description="Helical" evidence="9">
    <location>
        <begin position="176"/>
        <end position="194"/>
    </location>
</feature>
<evidence type="ECO:0000256" key="6">
    <source>
        <dbReference type="ARBA" id="ARBA00022692"/>
    </source>
</evidence>
<feature type="transmembrane region" description="Helical" evidence="9">
    <location>
        <begin position="134"/>
        <end position="156"/>
    </location>
</feature>
<gene>
    <name evidence="11" type="ORF">HMPREF1378_03012</name>
</gene>
<dbReference type="GO" id="GO:0008982">
    <property type="term" value="F:protein-N(PI)-phosphohistidine-sugar phosphotransferase activity"/>
    <property type="evidence" value="ECO:0007669"/>
    <property type="project" value="InterPro"/>
</dbReference>
<dbReference type="GO" id="GO:0005886">
    <property type="term" value="C:plasma membrane"/>
    <property type="evidence" value="ECO:0007669"/>
    <property type="project" value="UniProtKB-SubCell"/>
</dbReference>
<protein>
    <submittedName>
        <fullName evidence="11">Phosphotransferase system, EIIC</fullName>
    </submittedName>
</protein>
<dbReference type="EMBL" id="AMAH01000260">
    <property type="protein sequence ID" value="EJX48089.1"/>
    <property type="molecule type" value="Genomic_DNA"/>
</dbReference>
<dbReference type="Pfam" id="PF02378">
    <property type="entry name" value="PTS_EIIC"/>
    <property type="match status" value="1"/>
</dbReference>
<keyword evidence="2" id="KW-0813">Transport</keyword>
<dbReference type="GO" id="GO:0090563">
    <property type="term" value="F:protein-phosphocysteine-sugar phosphotransferase activity"/>
    <property type="evidence" value="ECO:0007669"/>
    <property type="project" value="TreeGrafter"/>
</dbReference>
<comment type="subcellular location">
    <subcellularLocation>
        <location evidence="1">Cell inner membrane</location>
        <topology evidence="1">Multi-pass membrane protein</topology>
    </subcellularLocation>
</comment>
<dbReference type="InterPro" id="IPR050864">
    <property type="entry name" value="Bacterial_PTS_Sugar_Transport"/>
</dbReference>
<reference evidence="11 12" key="1">
    <citation type="submission" date="2012-04" db="EMBL/GenBank/DDBJ databases">
        <authorList>
            <person name="Weinstock G."/>
            <person name="Sodergren E."/>
            <person name="Lobos E.A."/>
            <person name="Fulton L."/>
            <person name="Fulton R."/>
            <person name="Courtney L."/>
            <person name="Fronick C."/>
            <person name="O'Laughlin M."/>
            <person name="Godfrey J."/>
            <person name="Wilson R.M."/>
            <person name="Miner T."/>
            <person name="Farmer C."/>
            <person name="Delehaunty K."/>
            <person name="Cordes M."/>
            <person name="Minx P."/>
            <person name="Tomlinson C."/>
            <person name="Chen J."/>
            <person name="Wollam A."/>
            <person name="Pepin K.H."/>
            <person name="Bhonagiri V."/>
            <person name="Zhang X."/>
            <person name="Suruliraj S."/>
            <person name="Warren W."/>
            <person name="Mitreva M."/>
            <person name="Mardis E.R."/>
            <person name="Wilson R.K."/>
        </authorList>
    </citation>
    <scope>NUCLEOTIDE SEQUENCE [LARGE SCALE GENOMIC DNA]</scope>
    <source>
        <strain evidence="11 12">R496</strain>
    </source>
</reference>
<evidence type="ECO:0000256" key="2">
    <source>
        <dbReference type="ARBA" id="ARBA00022448"/>
    </source>
</evidence>
<feature type="transmembrane region" description="Helical" evidence="9">
    <location>
        <begin position="201"/>
        <end position="231"/>
    </location>
</feature>
<keyword evidence="4" id="KW-0762">Sugar transport</keyword>
<keyword evidence="7 9" id="KW-1133">Transmembrane helix</keyword>
<dbReference type="PANTHER" id="PTHR30505:SF0">
    <property type="entry name" value="FRUCTOSE-LIKE PTS SYSTEM EIIBC COMPONENT-RELATED"/>
    <property type="match status" value="1"/>
</dbReference>
<feature type="domain" description="PTS EIIC type-2" evidence="10">
    <location>
        <begin position="15"/>
        <end position="346"/>
    </location>
</feature>
<name>A0AAV3GS26_ENTFC</name>
<evidence type="ECO:0000313" key="12">
    <source>
        <dbReference type="Proteomes" id="UP000006402"/>
    </source>
</evidence>
<evidence type="ECO:0000256" key="5">
    <source>
        <dbReference type="ARBA" id="ARBA00022683"/>
    </source>
</evidence>
<evidence type="ECO:0000256" key="3">
    <source>
        <dbReference type="ARBA" id="ARBA00022475"/>
    </source>
</evidence>